<accession>A0A087TM60</accession>
<dbReference type="SUPFAM" id="SSF54919">
    <property type="entry name" value="Nucleoside diphosphate kinase, NDK"/>
    <property type="match status" value="1"/>
</dbReference>
<protein>
    <submittedName>
        <fullName evidence="5">Nucleoside diphosphate kinase 7</fullName>
    </submittedName>
</protein>
<dbReference type="InterPro" id="IPR034907">
    <property type="entry name" value="NDK-like_dom"/>
</dbReference>
<organism evidence="5 6">
    <name type="scientific">Stegodyphus mimosarum</name>
    <name type="common">African social velvet spider</name>
    <dbReference type="NCBI Taxonomy" id="407821"/>
    <lineage>
        <taxon>Eukaryota</taxon>
        <taxon>Metazoa</taxon>
        <taxon>Ecdysozoa</taxon>
        <taxon>Arthropoda</taxon>
        <taxon>Chelicerata</taxon>
        <taxon>Arachnida</taxon>
        <taxon>Araneae</taxon>
        <taxon>Araneomorphae</taxon>
        <taxon>Entelegynae</taxon>
        <taxon>Eresoidea</taxon>
        <taxon>Eresidae</taxon>
        <taxon>Stegodyphus</taxon>
    </lineage>
</organism>
<feature type="domain" description="Nucleoside diphosphate kinase-like" evidence="4">
    <location>
        <begin position="92"/>
        <end position="233"/>
    </location>
</feature>
<evidence type="ECO:0000313" key="5">
    <source>
        <dbReference type="EMBL" id="KFM66199.1"/>
    </source>
</evidence>
<dbReference type="GO" id="GO:0016301">
    <property type="term" value="F:kinase activity"/>
    <property type="evidence" value="ECO:0007669"/>
    <property type="project" value="UniProtKB-KW"/>
</dbReference>
<comment type="subcellular location">
    <subcellularLocation>
        <location evidence="1">Cytoplasm</location>
    </subcellularLocation>
</comment>
<dbReference type="OMA" id="NINCVCE"/>
<evidence type="ECO:0000256" key="2">
    <source>
        <dbReference type="ARBA" id="ARBA00022490"/>
    </source>
</evidence>
<dbReference type="GO" id="GO:0005813">
    <property type="term" value="C:centrosome"/>
    <property type="evidence" value="ECO:0007669"/>
    <property type="project" value="TreeGrafter"/>
</dbReference>
<dbReference type="AlphaFoldDB" id="A0A087TM60"/>
<dbReference type="InterPro" id="IPR036850">
    <property type="entry name" value="NDK-like_dom_sf"/>
</dbReference>
<feature type="non-terminal residue" evidence="5">
    <location>
        <position position="234"/>
    </location>
</feature>
<dbReference type="PANTHER" id="PTHR43109:SF2">
    <property type="entry name" value="NUCLEOSIDE DIPHOSPHATE KINASE 7"/>
    <property type="match status" value="1"/>
</dbReference>
<comment type="similarity">
    <text evidence="3">Belongs to the NDK family.</text>
</comment>
<keyword evidence="5" id="KW-0418">Kinase</keyword>
<dbReference type="InterPro" id="IPR037993">
    <property type="entry name" value="NDPk7B"/>
</dbReference>
<comment type="caution">
    <text evidence="3">Lacks conserved residue(s) required for the propagation of feature annotation.</text>
</comment>
<keyword evidence="2" id="KW-0963">Cytoplasm</keyword>
<dbReference type="CDD" id="cd04412">
    <property type="entry name" value="NDPk7B"/>
    <property type="match status" value="1"/>
</dbReference>
<proteinExistence type="inferred from homology"/>
<dbReference type="OrthoDB" id="270127at2759"/>
<name>A0A087TM60_STEMI</name>
<dbReference type="PANTHER" id="PTHR43109">
    <property type="entry name" value="NUCLEOSIDE DIPHOSPHATE KINASE 7"/>
    <property type="match status" value="1"/>
</dbReference>
<evidence type="ECO:0000313" key="6">
    <source>
        <dbReference type="Proteomes" id="UP000054359"/>
    </source>
</evidence>
<evidence type="ECO:0000259" key="4">
    <source>
        <dbReference type="SMART" id="SM00562"/>
    </source>
</evidence>
<sequence length="234" mass="26301">MIEKEKSGFNSSSFSEKLAETFLVLEVRGESAINIVRKLLFPDAPIEKPLKAELGNLREHCIGPSDENISKREVKVFFPSSNEIHCNTALFRNSTCCIIKPHAVREKNVGRILQDTIEAGFKISAFEVITFNLCTSSEFLDVYKGVVSEYREMVEQLMTGPCIALEINTPLKENVATEFRTFVGPSDPEIARKLRPGTLRAKYGQDKVKNAVHCTDLVEDTILELEYVFKILPA</sequence>
<dbReference type="Gene3D" id="3.30.70.141">
    <property type="entry name" value="Nucleoside diphosphate kinase-like domain"/>
    <property type="match status" value="1"/>
</dbReference>
<evidence type="ECO:0000256" key="3">
    <source>
        <dbReference type="PROSITE-ProRule" id="PRU00706"/>
    </source>
</evidence>
<dbReference type="GO" id="GO:0005879">
    <property type="term" value="C:axonemal microtubule"/>
    <property type="evidence" value="ECO:0007669"/>
    <property type="project" value="TreeGrafter"/>
</dbReference>
<keyword evidence="6" id="KW-1185">Reference proteome</keyword>
<gene>
    <name evidence="5" type="ORF">X975_21397</name>
</gene>
<dbReference type="FunFam" id="3.30.70.141:FF:000004">
    <property type="entry name" value="Nucleoside diphosphate kinase 7"/>
    <property type="match status" value="1"/>
</dbReference>
<dbReference type="Proteomes" id="UP000054359">
    <property type="component" value="Unassembled WGS sequence"/>
</dbReference>
<dbReference type="EMBL" id="KK115854">
    <property type="protein sequence ID" value="KFM66199.1"/>
    <property type="molecule type" value="Genomic_DNA"/>
</dbReference>
<dbReference type="STRING" id="407821.A0A087TM60"/>
<dbReference type="PROSITE" id="PS51374">
    <property type="entry name" value="NDPK_LIKE"/>
    <property type="match status" value="1"/>
</dbReference>
<dbReference type="SMART" id="SM00562">
    <property type="entry name" value="NDK"/>
    <property type="match status" value="1"/>
</dbReference>
<reference evidence="5 6" key="1">
    <citation type="submission" date="2013-11" db="EMBL/GenBank/DDBJ databases">
        <title>Genome sequencing of Stegodyphus mimosarum.</title>
        <authorList>
            <person name="Bechsgaard J."/>
        </authorList>
    </citation>
    <scope>NUCLEOTIDE SEQUENCE [LARGE SCALE GENOMIC DNA]</scope>
</reference>
<keyword evidence="5" id="KW-0808">Transferase</keyword>
<dbReference type="Pfam" id="PF00334">
    <property type="entry name" value="NDK"/>
    <property type="match status" value="1"/>
</dbReference>
<evidence type="ECO:0000256" key="1">
    <source>
        <dbReference type="ARBA" id="ARBA00004496"/>
    </source>
</evidence>